<dbReference type="Pfam" id="PF04977">
    <property type="entry name" value="DivIC"/>
    <property type="match status" value="1"/>
</dbReference>
<keyword evidence="5 9" id="KW-1133">Transmembrane helix</keyword>
<evidence type="ECO:0000256" key="4">
    <source>
        <dbReference type="ARBA" id="ARBA00022692"/>
    </source>
</evidence>
<accession>A0A485LUC1</accession>
<feature type="compositionally biased region" description="Basic and acidic residues" evidence="8">
    <location>
        <begin position="179"/>
        <end position="191"/>
    </location>
</feature>
<evidence type="ECO:0000256" key="1">
    <source>
        <dbReference type="ARBA" id="ARBA00004401"/>
    </source>
</evidence>
<dbReference type="HAMAP" id="MF_00910">
    <property type="entry name" value="FtsL"/>
    <property type="match status" value="1"/>
</dbReference>
<protein>
    <submittedName>
        <fullName evidence="10">Cell division protein FtsL</fullName>
    </submittedName>
</protein>
<keyword evidence="6 9" id="KW-0472">Membrane</keyword>
<organism evidence="10">
    <name type="scientific">anaerobic digester metagenome</name>
    <dbReference type="NCBI Taxonomy" id="1263854"/>
    <lineage>
        <taxon>unclassified sequences</taxon>
        <taxon>metagenomes</taxon>
        <taxon>ecological metagenomes</taxon>
    </lineage>
</organism>
<feature type="transmembrane region" description="Helical" evidence="9">
    <location>
        <begin position="35"/>
        <end position="53"/>
    </location>
</feature>
<keyword evidence="3 10" id="KW-0132">Cell division</keyword>
<sequence>MILAQEKTGYYGMSMEKPGRKRAIRLKDLTRGGRIALTGMVLAGFLLSVLIIYSHSQVSNLGYQISRLEKELALLRVENHDLEGEVQRLASLDRIERIAVERLGMVKPDSDNVLIVELAGKNVKESVDIPEQGNAVALSSTGEEKQNRLIRAFTEMVNRLENKTWLGLGGRAGSTGGTHADDEYRNQEKNNRSFSVGDPGAGRSGIPSGLDPAGSRG</sequence>
<dbReference type="InterPro" id="IPR011922">
    <property type="entry name" value="Cell_div_FtsL"/>
</dbReference>
<feature type="region of interest" description="Disordered" evidence="8">
    <location>
        <begin position="167"/>
        <end position="217"/>
    </location>
</feature>
<evidence type="ECO:0000256" key="5">
    <source>
        <dbReference type="ARBA" id="ARBA00022989"/>
    </source>
</evidence>
<keyword evidence="7" id="KW-0131">Cell cycle</keyword>
<dbReference type="GO" id="GO:0005886">
    <property type="term" value="C:plasma membrane"/>
    <property type="evidence" value="ECO:0007669"/>
    <property type="project" value="UniProtKB-SubCell"/>
</dbReference>
<keyword evidence="4 9" id="KW-0812">Transmembrane</keyword>
<dbReference type="GO" id="GO:0051301">
    <property type="term" value="P:cell division"/>
    <property type="evidence" value="ECO:0007669"/>
    <property type="project" value="UniProtKB-KW"/>
</dbReference>
<proteinExistence type="inferred from homology"/>
<feature type="compositionally biased region" description="Gly residues" evidence="8">
    <location>
        <begin position="167"/>
        <end position="176"/>
    </location>
</feature>
<comment type="subcellular location">
    <subcellularLocation>
        <location evidence="1">Cell membrane</location>
        <topology evidence="1">Single-pass type II membrane protein</topology>
    </subcellularLocation>
</comment>
<keyword evidence="2" id="KW-1003">Cell membrane</keyword>
<dbReference type="EMBL" id="CAADRN010000033">
    <property type="protein sequence ID" value="VFU11625.1"/>
    <property type="molecule type" value="Genomic_DNA"/>
</dbReference>
<name>A0A485LUC1_9ZZZZ</name>
<reference evidence="10" key="1">
    <citation type="submission" date="2019-03" db="EMBL/GenBank/DDBJ databases">
        <authorList>
            <person name="Hao L."/>
        </authorList>
    </citation>
    <scope>NUCLEOTIDE SEQUENCE</scope>
</reference>
<evidence type="ECO:0000256" key="9">
    <source>
        <dbReference type="SAM" id="Phobius"/>
    </source>
</evidence>
<evidence type="ECO:0000256" key="2">
    <source>
        <dbReference type="ARBA" id="ARBA00022475"/>
    </source>
</evidence>
<evidence type="ECO:0000313" key="10">
    <source>
        <dbReference type="EMBL" id="VFU11625.1"/>
    </source>
</evidence>
<dbReference type="InterPro" id="IPR007060">
    <property type="entry name" value="FtsL/DivIC"/>
</dbReference>
<evidence type="ECO:0000256" key="6">
    <source>
        <dbReference type="ARBA" id="ARBA00023136"/>
    </source>
</evidence>
<evidence type="ECO:0000256" key="8">
    <source>
        <dbReference type="SAM" id="MobiDB-lite"/>
    </source>
</evidence>
<gene>
    <name evidence="10" type="primary">ftsL</name>
    <name evidence="10" type="ORF">SCFA_1280004</name>
</gene>
<dbReference type="AlphaFoldDB" id="A0A485LUC1"/>
<evidence type="ECO:0000256" key="7">
    <source>
        <dbReference type="ARBA" id="ARBA00023306"/>
    </source>
</evidence>
<evidence type="ECO:0000256" key="3">
    <source>
        <dbReference type="ARBA" id="ARBA00022618"/>
    </source>
</evidence>